<dbReference type="Gene3D" id="3.40.50.300">
    <property type="entry name" value="P-loop containing nucleotide triphosphate hydrolases"/>
    <property type="match status" value="1"/>
</dbReference>
<proteinExistence type="inferred from homology"/>
<accession>A0A2S2NF68</accession>
<dbReference type="InterPro" id="IPR032319">
    <property type="entry name" value="CLP1_P"/>
</dbReference>
<dbReference type="FunFam" id="2.60.120.1030:FF:000001">
    <property type="entry name" value="Protein CLP1 homolog 5"/>
    <property type="match status" value="1"/>
</dbReference>
<evidence type="ECO:0000313" key="10">
    <source>
        <dbReference type="EMBL" id="MBY15562.1"/>
    </source>
</evidence>
<evidence type="ECO:0000256" key="1">
    <source>
        <dbReference type="ARBA" id="ARBA00004123"/>
    </source>
</evidence>
<protein>
    <recommendedName>
        <fullName evidence="6">Protein CLP1 homolog</fullName>
    </recommendedName>
</protein>
<dbReference type="GO" id="GO:0006388">
    <property type="term" value="P:tRNA splicing, via endonucleolytic cleavage and ligation"/>
    <property type="evidence" value="ECO:0007669"/>
    <property type="project" value="TreeGrafter"/>
</dbReference>
<dbReference type="PANTHER" id="PTHR12755:SF6">
    <property type="entry name" value="POLYRIBONUCLEOTIDE 5'-HYDROXYL-KINASE CLP1"/>
    <property type="match status" value="1"/>
</dbReference>
<reference evidence="10" key="1">
    <citation type="submission" date="2018-04" db="EMBL/GenBank/DDBJ databases">
        <title>Transcriptome of Schizaphis graminum biotype I.</title>
        <authorList>
            <person name="Scully E.D."/>
            <person name="Geib S.M."/>
            <person name="Palmer N.A."/>
            <person name="Koch K."/>
            <person name="Bradshaw J."/>
            <person name="Heng-Moss T."/>
            <person name="Sarath G."/>
        </authorList>
    </citation>
    <scope>NUCLEOTIDE SEQUENCE</scope>
</reference>
<dbReference type="FunFam" id="3.40.50.300:FF:000454">
    <property type="entry name" value="Protein CLP1 homolog"/>
    <property type="match status" value="1"/>
</dbReference>
<evidence type="ECO:0000256" key="6">
    <source>
        <dbReference type="HAMAP-Rule" id="MF_03035"/>
    </source>
</evidence>
<name>A0A2S2NF68_SCHGA</name>
<feature type="domain" description="Clp1 P-loop" evidence="9">
    <location>
        <begin position="121"/>
        <end position="310"/>
    </location>
</feature>
<dbReference type="AlphaFoldDB" id="A0A2S2NF68"/>
<evidence type="ECO:0000259" key="7">
    <source>
        <dbReference type="Pfam" id="PF06807"/>
    </source>
</evidence>
<feature type="domain" description="Clp1 N-terminal" evidence="8">
    <location>
        <begin position="15"/>
        <end position="106"/>
    </location>
</feature>
<comment type="subcellular location">
    <subcellularLocation>
        <location evidence="1 6">Nucleus</location>
    </subcellularLocation>
</comment>
<feature type="domain" description="Clp1 C-terminal" evidence="7">
    <location>
        <begin position="316"/>
        <end position="427"/>
    </location>
</feature>
<dbReference type="GO" id="GO:0005849">
    <property type="term" value="C:mRNA cleavage factor complex"/>
    <property type="evidence" value="ECO:0007669"/>
    <property type="project" value="InterPro"/>
</dbReference>
<dbReference type="GO" id="GO:0031124">
    <property type="term" value="P:mRNA 3'-end processing"/>
    <property type="evidence" value="ECO:0007669"/>
    <property type="project" value="UniProtKB-UniRule"/>
</dbReference>
<evidence type="ECO:0000259" key="9">
    <source>
        <dbReference type="Pfam" id="PF16575"/>
    </source>
</evidence>
<evidence type="ECO:0000256" key="5">
    <source>
        <dbReference type="ARBA" id="ARBA00023242"/>
    </source>
</evidence>
<dbReference type="InterPro" id="IPR010655">
    <property type="entry name" value="Clp1_C"/>
</dbReference>
<dbReference type="Pfam" id="PF16573">
    <property type="entry name" value="CLP1_N"/>
    <property type="match status" value="1"/>
</dbReference>
<evidence type="ECO:0000256" key="4">
    <source>
        <dbReference type="ARBA" id="ARBA00022840"/>
    </source>
</evidence>
<dbReference type="Gene3D" id="2.60.120.1030">
    <property type="entry name" value="Clp1, DNA binding domain"/>
    <property type="match status" value="1"/>
</dbReference>
<dbReference type="EMBL" id="GGMR01002943">
    <property type="protein sequence ID" value="MBY15562.1"/>
    <property type="molecule type" value="Transcribed_RNA"/>
</dbReference>
<keyword evidence="3 6" id="KW-0547">Nucleotide-binding</keyword>
<organism evidence="10">
    <name type="scientific">Schizaphis graminum</name>
    <name type="common">Green bug aphid</name>
    <dbReference type="NCBI Taxonomy" id="13262"/>
    <lineage>
        <taxon>Eukaryota</taxon>
        <taxon>Metazoa</taxon>
        <taxon>Ecdysozoa</taxon>
        <taxon>Arthropoda</taxon>
        <taxon>Hexapoda</taxon>
        <taxon>Insecta</taxon>
        <taxon>Pterygota</taxon>
        <taxon>Neoptera</taxon>
        <taxon>Paraneoptera</taxon>
        <taxon>Hemiptera</taxon>
        <taxon>Sternorrhyncha</taxon>
        <taxon>Aphidomorpha</taxon>
        <taxon>Aphidoidea</taxon>
        <taxon>Aphididae</taxon>
        <taxon>Aphidini</taxon>
        <taxon>Schizaphis</taxon>
    </lineage>
</organism>
<dbReference type="Pfam" id="PF16575">
    <property type="entry name" value="CLP1_P"/>
    <property type="match status" value="1"/>
</dbReference>
<keyword evidence="4 6" id="KW-0067">ATP-binding</keyword>
<dbReference type="HAMAP" id="MF_03035">
    <property type="entry name" value="Clp1"/>
    <property type="match status" value="1"/>
</dbReference>
<dbReference type="InterPro" id="IPR038239">
    <property type="entry name" value="Clp1_N_sf"/>
</dbReference>
<evidence type="ECO:0000256" key="3">
    <source>
        <dbReference type="ARBA" id="ARBA00022741"/>
    </source>
</evidence>
<dbReference type="InterPro" id="IPR028606">
    <property type="entry name" value="Clp1"/>
</dbReference>
<dbReference type="SUPFAM" id="SSF52540">
    <property type="entry name" value="P-loop containing nucleoside triphosphate hydrolases"/>
    <property type="match status" value="1"/>
</dbReference>
<feature type="binding site" evidence="6">
    <location>
        <position position="21"/>
    </location>
    <ligand>
        <name>ATP</name>
        <dbReference type="ChEBI" id="CHEBI:30616"/>
    </ligand>
</feature>
<dbReference type="InterPro" id="IPR027417">
    <property type="entry name" value="P-loop_NTPase"/>
</dbReference>
<dbReference type="PANTHER" id="PTHR12755">
    <property type="entry name" value="CLEAVAGE/POLYADENYLATION FACTOR IA SUBUNIT CLP1P"/>
    <property type="match status" value="1"/>
</dbReference>
<evidence type="ECO:0000259" key="8">
    <source>
        <dbReference type="Pfam" id="PF16573"/>
    </source>
</evidence>
<feature type="binding site" evidence="6">
    <location>
        <position position="62"/>
    </location>
    <ligand>
        <name>ATP</name>
        <dbReference type="ChEBI" id="CHEBI:30616"/>
    </ligand>
</feature>
<sequence length="430" mass="48541">MSESVEVQIEDQEFQLEPDNELRFEVENKNETVVLELKTGLAEIFGTELVKGKSYTFYFGAKIAVFTWQGCSLKLRGKKGISYISKETPMMFYLNCHASLEQLRVKSEKEKIRGPVTMVVGPTDVGKSTLCRILLNYSARMNSLGRRPIYVDLDPGQGQISVPGTIGAVMVERPAEVEESFSQAAPLVYHYGHTNMSINSTLYNTLVSRMAEVIHQRMEDNPRINCSGIIINTCGWVKGKGYQHLTHIALAFEVEVILVLDQERLYNELVRDMPLFVKVVLLPKSGGVVERSNKFRLEGREARIREYFYGTPRNVLHPHTCEVRFSDIKVYRIGAPPIPNTLMPLDMQKTDLETKLEPVTPGPNMMHHILALSFSTTVEEDVVRTSVAGFVCVTNVDTSRQMLTLLSPQPKPLPETIYLMSDVQFMDNNA</sequence>
<comment type="function">
    <text evidence="6">Required for endonucleolytic cleavage during polyadenylation-dependent pre-mRNA 3'-end formation.</text>
</comment>
<comment type="similarity">
    <text evidence="6">Belongs to the Clp1 family. Clp1 subfamily.</text>
</comment>
<dbReference type="Gene3D" id="2.40.30.330">
    <property type="entry name" value="Pre-mRNA cleavage complex subunit Clp1, C-terminal domain"/>
    <property type="match status" value="1"/>
</dbReference>
<dbReference type="InterPro" id="IPR032324">
    <property type="entry name" value="Clp1_N"/>
</dbReference>
<gene>
    <name evidence="10" type="primary">cbc_0</name>
    <name evidence="10" type="ORF">g.93045</name>
</gene>
<dbReference type="InterPro" id="IPR038238">
    <property type="entry name" value="Clp1_C_sf"/>
</dbReference>
<feature type="binding site" evidence="6">
    <location>
        <begin position="124"/>
        <end position="129"/>
    </location>
    <ligand>
        <name>ATP</name>
        <dbReference type="ChEBI" id="CHEBI:30616"/>
    </ligand>
</feature>
<dbReference type="FunFam" id="2.40.30.330:FF:000001">
    <property type="entry name" value="Protein CLP1 homolog"/>
    <property type="match status" value="1"/>
</dbReference>
<dbReference type="InterPro" id="IPR045116">
    <property type="entry name" value="Clp1/Grc3"/>
</dbReference>
<dbReference type="GO" id="GO:0051731">
    <property type="term" value="F:polynucleotide 5'-hydroxyl-kinase activity"/>
    <property type="evidence" value="ECO:0007669"/>
    <property type="project" value="InterPro"/>
</dbReference>
<dbReference type="Pfam" id="PF06807">
    <property type="entry name" value="Clp1"/>
    <property type="match status" value="1"/>
</dbReference>
<keyword evidence="2 6" id="KW-0507">mRNA processing</keyword>
<dbReference type="GO" id="GO:0007420">
    <property type="term" value="P:brain development"/>
    <property type="evidence" value="ECO:0007669"/>
    <property type="project" value="UniProtKB-ARBA"/>
</dbReference>
<dbReference type="GO" id="GO:0005524">
    <property type="term" value="F:ATP binding"/>
    <property type="evidence" value="ECO:0007669"/>
    <property type="project" value="UniProtKB-UniRule"/>
</dbReference>
<keyword evidence="5 6" id="KW-0539">Nucleus</keyword>
<evidence type="ECO:0000256" key="2">
    <source>
        <dbReference type="ARBA" id="ARBA00022664"/>
    </source>
</evidence>